<evidence type="ECO:0000256" key="1">
    <source>
        <dbReference type="SAM" id="SignalP"/>
    </source>
</evidence>
<gene>
    <name evidence="2" type="ORF">AAE3_LOCUS12289</name>
</gene>
<organism evidence="2 3">
    <name type="scientific">Cyclocybe aegerita</name>
    <name type="common">Black poplar mushroom</name>
    <name type="synonym">Agrocybe aegerita</name>
    <dbReference type="NCBI Taxonomy" id="1973307"/>
    <lineage>
        <taxon>Eukaryota</taxon>
        <taxon>Fungi</taxon>
        <taxon>Dikarya</taxon>
        <taxon>Basidiomycota</taxon>
        <taxon>Agaricomycotina</taxon>
        <taxon>Agaricomycetes</taxon>
        <taxon>Agaricomycetidae</taxon>
        <taxon>Agaricales</taxon>
        <taxon>Agaricineae</taxon>
        <taxon>Bolbitiaceae</taxon>
        <taxon>Cyclocybe</taxon>
    </lineage>
</organism>
<accession>A0A8S0WI25</accession>
<dbReference type="Proteomes" id="UP000467700">
    <property type="component" value="Unassembled WGS sequence"/>
</dbReference>
<protein>
    <submittedName>
        <fullName evidence="2">Uncharacterized protein</fullName>
    </submittedName>
</protein>
<dbReference type="AlphaFoldDB" id="A0A8S0WI25"/>
<evidence type="ECO:0000313" key="3">
    <source>
        <dbReference type="Proteomes" id="UP000467700"/>
    </source>
</evidence>
<sequence>MVKFAASIAIVALVAAPAFASINWDDLETRDVSDIDFFRRELTESEAAVYTRELEELFTRLPSDAALADMSELERRNFFKKLWHGIKNIGKKVIGAVLRREEGDILEARDLDLDLDLVERDYDDAQELMAREYPIYERSYYDADEDLSARDYAEFDELD</sequence>
<keyword evidence="3" id="KW-1185">Reference proteome</keyword>
<comment type="caution">
    <text evidence="2">The sequence shown here is derived from an EMBL/GenBank/DDBJ whole genome shotgun (WGS) entry which is preliminary data.</text>
</comment>
<dbReference type="OrthoDB" id="3011453at2759"/>
<evidence type="ECO:0000313" key="2">
    <source>
        <dbReference type="EMBL" id="CAA7270020.1"/>
    </source>
</evidence>
<name>A0A8S0WI25_CYCAE</name>
<dbReference type="EMBL" id="CACVBS010000084">
    <property type="protein sequence ID" value="CAA7270020.1"/>
    <property type="molecule type" value="Genomic_DNA"/>
</dbReference>
<feature type="chain" id="PRO_5035721384" evidence="1">
    <location>
        <begin position="21"/>
        <end position="159"/>
    </location>
</feature>
<feature type="signal peptide" evidence="1">
    <location>
        <begin position="1"/>
        <end position="20"/>
    </location>
</feature>
<reference evidence="2 3" key="1">
    <citation type="submission" date="2020-01" db="EMBL/GenBank/DDBJ databases">
        <authorList>
            <person name="Gupta K D."/>
        </authorList>
    </citation>
    <scope>NUCLEOTIDE SEQUENCE [LARGE SCALE GENOMIC DNA]</scope>
</reference>
<proteinExistence type="predicted"/>
<keyword evidence="1" id="KW-0732">Signal</keyword>